<evidence type="ECO:0000313" key="2">
    <source>
        <dbReference type="EMBL" id="GHP09728.1"/>
    </source>
</evidence>
<comment type="caution">
    <text evidence="2">The sequence shown here is derived from an EMBL/GenBank/DDBJ whole genome shotgun (WGS) entry which is preliminary data.</text>
</comment>
<dbReference type="InterPro" id="IPR020988">
    <property type="entry name" value="Pept_U32_collagenase"/>
</dbReference>
<gene>
    <name evidence="2" type="ORF">PPROV_000846300</name>
</gene>
<dbReference type="PANTHER" id="PTHR30217">
    <property type="entry name" value="PEPTIDASE U32 FAMILY"/>
    <property type="match status" value="1"/>
</dbReference>
<dbReference type="SUPFAM" id="SSF51366">
    <property type="entry name" value="Ribulose-phoshate binding barrel"/>
    <property type="match status" value="1"/>
</dbReference>
<proteinExistence type="predicted"/>
<dbReference type="Proteomes" id="UP000660262">
    <property type="component" value="Unassembled WGS sequence"/>
</dbReference>
<accession>A0A830HRX0</accession>
<name>A0A830HRX0_9CHLO</name>
<protein>
    <recommendedName>
        <fullName evidence="1">Peptidase U32 collagenase domain-containing protein</fullName>
    </recommendedName>
</protein>
<dbReference type="AlphaFoldDB" id="A0A830HRX0"/>
<dbReference type="InterPro" id="IPR001539">
    <property type="entry name" value="Peptidase_U32"/>
</dbReference>
<reference evidence="2" key="1">
    <citation type="submission" date="2020-10" db="EMBL/GenBank/DDBJ databases">
        <title>Unveiling of a novel bifunctional photoreceptor, Dualchrome1, isolated from a cosmopolitan green alga.</title>
        <authorList>
            <person name="Suzuki S."/>
            <person name="Kawachi M."/>
        </authorList>
    </citation>
    <scope>NUCLEOTIDE SEQUENCE</scope>
    <source>
        <strain evidence="2">NIES 2893</strain>
    </source>
</reference>
<dbReference type="InterPro" id="IPR051454">
    <property type="entry name" value="RNA/ubiquinone_mod_enzymes"/>
</dbReference>
<dbReference type="Pfam" id="PF01136">
    <property type="entry name" value="Peptidase_U32"/>
    <property type="match status" value="2"/>
</dbReference>
<dbReference type="InterPro" id="IPR011060">
    <property type="entry name" value="RibuloseP-bd_barrel"/>
</dbReference>
<evidence type="ECO:0000259" key="1">
    <source>
        <dbReference type="Pfam" id="PF12392"/>
    </source>
</evidence>
<dbReference type="Pfam" id="PF12392">
    <property type="entry name" value="DUF3656"/>
    <property type="match status" value="1"/>
</dbReference>
<dbReference type="EMBL" id="BNJQ01000026">
    <property type="protein sequence ID" value="GHP09728.1"/>
    <property type="molecule type" value="Genomic_DNA"/>
</dbReference>
<feature type="domain" description="Peptidase U32 collagenase" evidence="1">
    <location>
        <begin position="462"/>
        <end position="580"/>
    </location>
</feature>
<evidence type="ECO:0000313" key="3">
    <source>
        <dbReference type="Proteomes" id="UP000660262"/>
    </source>
</evidence>
<dbReference type="PANTHER" id="PTHR30217:SF10">
    <property type="entry name" value="23S RRNA 5-HYDROXYCYTIDINE C2501 SYNTHASE"/>
    <property type="match status" value="1"/>
</dbReference>
<dbReference type="OrthoDB" id="426032at2759"/>
<organism evidence="2 3">
    <name type="scientific">Pycnococcus provasolii</name>
    <dbReference type="NCBI Taxonomy" id="41880"/>
    <lineage>
        <taxon>Eukaryota</taxon>
        <taxon>Viridiplantae</taxon>
        <taxon>Chlorophyta</taxon>
        <taxon>Pseudoscourfieldiophyceae</taxon>
        <taxon>Pseudoscourfieldiales</taxon>
        <taxon>Pycnococcaceae</taxon>
        <taxon>Pycnococcus</taxon>
    </lineage>
</organism>
<keyword evidence="3" id="KW-1185">Reference proteome</keyword>
<sequence length="947" mass="102740">MPGAAARVRMSARPALRAASPAFRLSQTSVRRSAPLVRAVEGQRNPKQKPQLLAPAGGWPQLKAAVASGADAVYFGLTELNARARASNFAPSEIHDVVAYLHERGVKGFVTINVLVFDDELPLLEKRIRLLAEAGVDAVIVQDLGALALIRKVAPHLPVHSSTQMSITSGEGAEFARERGVKRVVVGRELSVQDIQSVHEGTSAEVEAFVHGALCVSYSGQCFSSEAWGGRSANRGQCAQACRMPYGLLVNGELRVMGDEKYLLSPQDLAALDMVPQLIEAGVSCFKIEGRLKGPEYVALTTRLYREAIDAAFAADDDDDDDEQKPFATSQQDWDDLHQVFARGQDATHRGLTPGFLEGSKHQRLVRGRAPRHRGVFVGEVTAVTKRGVRVWLSGGGSGAMPSVAPGDGVVFDAGQPEQDEDGGSVFEVIDHGTHDGEDREVELRFGKGWIDLQNLHEGMLVWRTRDAKLERRIRASYDGVDKRAGVVCEVRAGTVGEPLTITLRDQDGRKGVGISDVLLQHAESRPLDEAAVQRAIGELGGTPLCIERSDVRIASGLFLPAKGIKVARRSAVDALLAARREHTRASDMPDGKVLSALKTRIAEEGLPRRDHGDDDVRSASSKTMPKLTVLCRTRQQAEAAVACDVDEIILDFLEVHGLREATEAVQAAGKRAVVATPRILKPSEERLWAFYLRLEADALLVRSAGMLYRLRLLGGAGATVSDGPAKGCKVPPLHGDFSLNAANTLAAHDLLETGGLERLCLTHDLNAKQQVELAKELGVRAELLEVIVHTHLPIFHTEHCVFARFLSDGDSYVDCGHPCESAQVHLRSHDGQDHRVMADMGCRNTVFNAAAQSGACYVSELAASGFGRFRIELVDESADRAREVVQGYQSLLRGDITDEQLMRRLDLIPDANDAVQGVGLGSLEVRAERDRSELSKTNAKWAKMDE</sequence>